<sequence length="191" mass="22483">MYRIILLLGFFCSLEIVQSRAQNPPDNASRYESTLYRAVRSDIVQRLHFDVPRTKSQDPERSRVYLFQTPEGYFLKEFILHQALSLEHPRLSEYAVVALSSPKVRRQLDALFQRLLCIPWEDRIPGRYPPSRLVDTLLKPVYHSPWRLKVVHNDTPRIAKNIEQLPTLSLDELRRRALLARLRTVLAPYLH</sequence>
<dbReference type="EMBL" id="MTSE01000031">
    <property type="protein sequence ID" value="OUJ69793.1"/>
    <property type="molecule type" value="Genomic_DNA"/>
</dbReference>
<evidence type="ECO:0000313" key="1">
    <source>
        <dbReference type="EMBL" id="OUJ69793.1"/>
    </source>
</evidence>
<protein>
    <submittedName>
        <fullName evidence="1">Uncharacterized protein</fullName>
    </submittedName>
</protein>
<comment type="caution">
    <text evidence="1">The sequence shown here is derived from an EMBL/GenBank/DDBJ whole genome shotgun (WGS) entry which is preliminary data.</text>
</comment>
<dbReference type="Proteomes" id="UP000194873">
    <property type="component" value="Unassembled WGS sequence"/>
</dbReference>
<proteinExistence type="predicted"/>
<organism evidence="1 2">
    <name type="scientific">Hymenobacter crusticola</name>
    <dbReference type="NCBI Taxonomy" id="1770526"/>
    <lineage>
        <taxon>Bacteria</taxon>
        <taxon>Pseudomonadati</taxon>
        <taxon>Bacteroidota</taxon>
        <taxon>Cytophagia</taxon>
        <taxon>Cytophagales</taxon>
        <taxon>Hymenobacteraceae</taxon>
        <taxon>Hymenobacter</taxon>
    </lineage>
</organism>
<keyword evidence="2" id="KW-1185">Reference proteome</keyword>
<name>A0A243W8J0_9BACT</name>
<accession>A0A243W8J0</accession>
<dbReference type="AlphaFoldDB" id="A0A243W8J0"/>
<gene>
    <name evidence="1" type="ORF">BXP70_26145</name>
</gene>
<reference evidence="1 2" key="1">
    <citation type="submission" date="2017-01" db="EMBL/GenBank/DDBJ databases">
        <title>A new Hymenobacter.</title>
        <authorList>
            <person name="Liang Y."/>
            <person name="Feng F."/>
        </authorList>
    </citation>
    <scope>NUCLEOTIDE SEQUENCE [LARGE SCALE GENOMIC DNA]</scope>
    <source>
        <strain evidence="1">MIMBbqt21</strain>
    </source>
</reference>
<evidence type="ECO:0000313" key="2">
    <source>
        <dbReference type="Proteomes" id="UP000194873"/>
    </source>
</evidence>